<organism evidence="2">
    <name type="scientific">marine sediment metagenome</name>
    <dbReference type="NCBI Taxonomy" id="412755"/>
    <lineage>
        <taxon>unclassified sequences</taxon>
        <taxon>metagenomes</taxon>
        <taxon>ecological metagenomes</taxon>
    </lineage>
</organism>
<proteinExistence type="predicted"/>
<gene>
    <name evidence="2" type="ORF">LCGC14_2306450</name>
</gene>
<reference evidence="2" key="1">
    <citation type="journal article" date="2015" name="Nature">
        <title>Complex archaea that bridge the gap between prokaryotes and eukaryotes.</title>
        <authorList>
            <person name="Spang A."/>
            <person name="Saw J.H."/>
            <person name="Jorgensen S.L."/>
            <person name="Zaremba-Niedzwiedzka K."/>
            <person name="Martijn J."/>
            <person name="Lind A.E."/>
            <person name="van Eijk R."/>
            <person name="Schleper C."/>
            <person name="Guy L."/>
            <person name="Ettema T.J."/>
        </authorList>
    </citation>
    <scope>NUCLEOTIDE SEQUENCE</scope>
</reference>
<evidence type="ECO:0000313" key="2">
    <source>
        <dbReference type="EMBL" id="KKL50343.1"/>
    </source>
</evidence>
<name>A0A0F9CLZ9_9ZZZZ</name>
<accession>A0A0F9CLZ9</accession>
<dbReference type="EMBL" id="LAZR01032636">
    <property type="protein sequence ID" value="KKL50343.1"/>
    <property type="molecule type" value="Genomic_DNA"/>
</dbReference>
<protein>
    <submittedName>
        <fullName evidence="2">Uncharacterized protein</fullName>
    </submittedName>
</protein>
<feature type="non-terminal residue" evidence="2">
    <location>
        <position position="56"/>
    </location>
</feature>
<sequence>MCIGAQKHEKTTKNPNFFCEEFWFPARHRSASKRSSTSGTSSDGRLAGNAAGEQKN</sequence>
<feature type="compositionally biased region" description="Low complexity" evidence="1">
    <location>
        <begin position="33"/>
        <end position="45"/>
    </location>
</feature>
<comment type="caution">
    <text evidence="2">The sequence shown here is derived from an EMBL/GenBank/DDBJ whole genome shotgun (WGS) entry which is preliminary data.</text>
</comment>
<feature type="region of interest" description="Disordered" evidence="1">
    <location>
        <begin position="28"/>
        <end position="56"/>
    </location>
</feature>
<evidence type="ECO:0000256" key="1">
    <source>
        <dbReference type="SAM" id="MobiDB-lite"/>
    </source>
</evidence>
<dbReference type="AlphaFoldDB" id="A0A0F9CLZ9"/>